<feature type="compositionally biased region" description="Low complexity" evidence="6">
    <location>
        <begin position="518"/>
        <end position="534"/>
    </location>
</feature>
<evidence type="ECO:0000313" key="8">
    <source>
        <dbReference type="EMBL" id="KAG0278239.1"/>
    </source>
</evidence>
<dbReference type="Gene3D" id="1.10.150.20">
    <property type="entry name" value="5' to 3' exonuclease, C-terminal subdomain"/>
    <property type="match status" value="1"/>
</dbReference>
<feature type="region of interest" description="Disordered" evidence="6">
    <location>
        <begin position="383"/>
        <end position="534"/>
    </location>
</feature>
<dbReference type="AlphaFoldDB" id="A0AAD4DHJ1"/>
<gene>
    <name evidence="8" type="primary">MIP1_1</name>
    <name evidence="8" type="ORF">BGZ95_004436</name>
</gene>
<evidence type="ECO:0000256" key="6">
    <source>
        <dbReference type="SAM" id="MobiDB-lite"/>
    </source>
</evidence>
<dbReference type="Proteomes" id="UP001194580">
    <property type="component" value="Unassembled WGS sequence"/>
</dbReference>
<evidence type="ECO:0000256" key="3">
    <source>
        <dbReference type="ARBA" id="ARBA00022695"/>
    </source>
</evidence>
<keyword evidence="2" id="KW-0808">Transferase</keyword>
<dbReference type="EC" id="2.7.7.7" evidence="1"/>
<evidence type="ECO:0000256" key="4">
    <source>
        <dbReference type="ARBA" id="ARBA00022932"/>
    </source>
</evidence>
<dbReference type="InterPro" id="IPR001098">
    <property type="entry name" value="DNA-dir_DNA_pol_A_palm_dom"/>
</dbReference>
<evidence type="ECO:0000256" key="2">
    <source>
        <dbReference type="ARBA" id="ARBA00022679"/>
    </source>
</evidence>
<dbReference type="GO" id="GO:0003887">
    <property type="term" value="F:DNA-directed DNA polymerase activity"/>
    <property type="evidence" value="ECO:0007669"/>
    <property type="project" value="UniProtKB-KW"/>
</dbReference>
<dbReference type="Pfam" id="PF00476">
    <property type="entry name" value="DNA_pol_A"/>
    <property type="match status" value="1"/>
</dbReference>
<name>A0AAD4DHJ1_9FUNG</name>
<protein>
    <recommendedName>
        <fullName evidence="1">DNA-directed DNA polymerase</fullName>
        <ecNumber evidence="1">2.7.7.7</ecNumber>
    </recommendedName>
    <alternativeName>
        <fullName evidence="5">Mitochondrial DNA polymerase catalytic subunit</fullName>
    </alternativeName>
</protein>
<feature type="compositionally biased region" description="Low complexity" evidence="6">
    <location>
        <begin position="422"/>
        <end position="432"/>
    </location>
</feature>
<feature type="compositionally biased region" description="Gly residues" evidence="6">
    <location>
        <begin position="401"/>
        <end position="411"/>
    </location>
</feature>
<dbReference type="SMART" id="SM00482">
    <property type="entry name" value="POLAc"/>
    <property type="match status" value="1"/>
</dbReference>
<organism evidence="8 9">
    <name type="scientific">Linnemannia exigua</name>
    <dbReference type="NCBI Taxonomy" id="604196"/>
    <lineage>
        <taxon>Eukaryota</taxon>
        <taxon>Fungi</taxon>
        <taxon>Fungi incertae sedis</taxon>
        <taxon>Mucoromycota</taxon>
        <taxon>Mortierellomycotina</taxon>
        <taxon>Mortierellomycetes</taxon>
        <taxon>Mortierellales</taxon>
        <taxon>Mortierellaceae</taxon>
        <taxon>Linnemannia</taxon>
    </lineage>
</organism>
<dbReference type="InterPro" id="IPR043502">
    <property type="entry name" value="DNA/RNA_pol_sf"/>
</dbReference>
<dbReference type="PANTHER" id="PTHR10267">
    <property type="entry name" value="DNA POLYMERASE SUBUNIT GAMMA-1"/>
    <property type="match status" value="1"/>
</dbReference>
<comment type="caution">
    <text evidence="8">The sequence shown here is derived from an EMBL/GenBank/DDBJ whole genome shotgun (WGS) entry which is preliminary data.</text>
</comment>
<reference evidence="8" key="1">
    <citation type="journal article" date="2020" name="Fungal Divers.">
        <title>Resolving the Mortierellaceae phylogeny through synthesis of multi-gene phylogenetics and phylogenomics.</title>
        <authorList>
            <person name="Vandepol N."/>
            <person name="Liber J."/>
            <person name="Desiro A."/>
            <person name="Na H."/>
            <person name="Kennedy M."/>
            <person name="Barry K."/>
            <person name="Grigoriev I.V."/>
            <person name="Miller A.N."/>
            <person name="O'Donnell K."/>
            <person name="Stajich J.E."/>
            <person name="Bonito G."/>
        </authorList>
    </citation>
    <scope>NUCLEOTIDE SEQUENCE</scope>
    <source>
        <strain evidence="8">NRRL 28262</strain>
    </source>
</reference>
<dbReference type="PROSITE" id="PS00447">
    <property type="entry name" value="DNA_POLYMERASE_A"/>
    <property type="match status" value="1"/>
</dbReference>
<evidence type="ECO:0000313" key="9">
    <source>
        <dbReference type="Proteomes" id="UP001194580"/>
    </source>
</evidence>
<dbReference type="Gene3D" id="3.30.70.370">
    <property type="match status" value="1"/>
</dbReference>
<keyword evidence="4 8" id="KW-0239">DNA-directed DNA polymerase</keyword>
<dbReference type="InterPro" id="IPR019760">
    <property type="entry name" value="DNA-dir_DNA_pol_A_CS"/>
</dbReference>
<dbReference type="PRINTS" id="PR00867">
    <property type="entry name" value="DNAPOLG"/>
</dbReference>
<sequence length="591" mass="64289">MHGATALGWLTLHGTKAAGTDLHSKTAQILGISRDQAKIFNYGRIYGAGLKFAARLMQQFNTTIDAAEAKQRATNLYTATKGLKQHKAPEYELVHDRPFWHGGTESYMFNSLERTATADDPRTPALGCGITDALKPKHTETQFMTSRVNWVVQSSGVDYLHMLLVSMNYLIKKYDIQARFMLCVHDEVRYMVKEEDTARATLALQVSNLWTRAMFSYKLGIHDLPQSVAFFSSVDVDHVFRKEVNMDCLTPTQPHPIPHGQSLTIEGVLDLTNGGQLGPIAPGFQDAAEDSIPFSLLSKDRQQQLLLQQSPAIQEITDSSASSLLQEGTGILVKTEAQNAEERNSIFLQAQSLATMKEIKAALKQRRAEAEAAYKAQVAAERKKLEDAERLAAGSGRGDDGTGTGGSGHGGEVVKAVRRRSSTATTTTTTTVPKPPRKKRVVRDPAPFSASRPKSSKGAWGMVQDSSELEADLAEEATNNAQKKPKKEQDVVIKAGQSEIEGEEEKIPFVDDGTPEDTGFSTAAAATTSNAGPGAVIDDLFLEGDSMTVGEKWLHDLRKEQGGSTSPLSPPHPISSKDHGPDHVFDSSHLP</sequence>
<evidence type="ECO:0000256" key="5">
    <source>
        <dbReference type="ARBA" id="ARBA00031966"/>
    </source>
</evidence>
<keyword evidence="9" id="KW-1185">Reference proteome</keyword>
<dbReference type="GO" id="GO:0006264">
    <property type="term" value="P:mitochondrial DNA replication"/>
    <property type="evidence" value="ECO:0007669"/>
    <property type="project" value="TreeGrafter"/>
</dbReference>
<feature type="compositionally biased region" description="Basic and acidic residues" evidence="6">
    <location>
        <begin position="575"/>
        <end position="591"/>
    </location>
</feature>
<feature type="region of interest" description="Disordered" evidence="6">
    <location>
        <begin position="552"/>
        <end position="591"/>
    </location>
</feature>
<dbReference type="GO" id="GO:0008408">
    <property type="term" value="F:3'-5' exonuclease activity"/>
    <property type="evidence" value="ECO:0007669"/>
    <property type="project" value="TreeGrafter"/>
</dbReference>
<feature type="compositionally biased region" description="Basic and acidic residues" evidence="6">
    <location>
        <begin position="552"/>
        <end position="561"/>
    </location>
</feature>
<dbReference type="GO" id="GO:0003677">
    <property type="term" value="F:DNA binding"/>
    <property type="evidence" value="ECO:0007669"/>
    <property type="project" value="InterPro"/>
</dbReference>
<keyword evidence="3" id="KW-0548">Nucleotidyltransferase</keyword>
<proteinExistence type="predicted"/>
<dbReference type="SUPFAM" id="SSF56672">
    <property type="entry name" value="DNA/RNA polymerases"/>
    <property type="match status" value="1"/>
</dbReference>
<dbReference type="PANTHER" id="PTHR10267:SF0">
    <property type="entry name" value="DNA POLYMERASE SUBUNIT GAMMA-1"/>
    <property type="match status" value="1"/>
</dbReference>
<dbReference type="EMBL" id="JAAAIL010000210">
    <property type="protein sequence ID" value="KAG0278239.1"/>
    <property type="molecule type" value="Genomic_DNA"/>
</dbReference>
<feature type="domain" description="DNA-directed DNA polymerase family A palm" evidence="7">
    <location>
        <begin position="1"/>
        <end position="196"/>
    </location>
</feature>
<accession>A0AAD4DHJ1</accession>
<dbReference type="InterPro" id="IPR002297">
    <property type="entry name" value="DNA-dir_DNA_pol_A_mt"/>
</dbReference>
<evidence type="ECO:0000259" key="7">
    <source>
        <dbReference type="SMART" id="SM00482"/>
    </source>
</evidence>
<dbReference type="GO" id="GO:0005760">
    <property type="term" value="C:gamma DNA polymerase complex"/>
    <property type="evidence" value="ECO:0007669"/>
    <property type="project" value="InterPro"/>
</dbReference>
<evidence type="ECO:0000256" key="1">
    <source>
        <dbReference type="ARBA" id="ARBA00012417"/>
    </source>
</evidence>